<evidence type="ECO:0000313" key="2">
    <source>
        <dbReference type="Proteomes" id="UP000030645"/>
    </source>
</evidence>
<keyword evidence="2" id="KW-1185">Reference proteome</keyword>
<reference evidence="2" key="1">
    <citation type="submission" date="2013-01" db="EMBL/GenBank/DDBJ databases">
        <title>Draft Genome Sequence of a Mulberry Tree, Morus notabilis C.K. Schneid.</title>
        <authorList>
            <person name="He N."/>
            <person name="Zhao S."/>
        </authorList>
    </citation>
    <scope>NUCLEOTIDE SEQUENCE</scope>
</reference>
<organism evidence="1 2">
    <name type="scientific">Morus notabilis</name>
    <dbReference type="NCBI Taxonomy" id="981085"/>
    <lineage>
        <taxon>Eukaryota</taxon>
        <taxon>Viridiplantae</taxon>
        <taxon>Streptophyta</taxon>
        <taxon>Embryophyta</taxon>
        <taxon>Tracheophyta</taxon>
        <taxon>Spermatophyta</taxon>
        <taxon>Magnoliopsida</taxon>
        <taxon>eudicotyledons</taxon>
        <taxon>Gunneridae</taxon>
        <taxon>Pentapetalae</taxon>
        <taxon>rosids</taxon>
        <taxon>fabids</taxon>
        <taxon>Rosales</taxon>
        <taxon>Moraceae</taxon>
        <taxon>Moreae</taxon>
        <taxon>Morus</taxon>
    </lineage>
</organism>
<name>W9R1W3_9ROSA</name>
<dbReference type="EMBL" id="KE344169">
    <property type="protein sequence ID" value="EXB54307.1"/>
    <property type="molecule type" value="Genomic_DNA"/>
</dbReference>
<accession>W9R1W3</accession>
<dbReference type="AlphaFoldDB" id="W9R1W3"/>
<sequence length="166" mass="17729">MVGVGEATWHDLDGGDGAAHHHHHLKGGLLRRWGGGKEVLGGGGCRGYLTEIADPISVPAFFSGCSSARCPRHDAGDLQPSPVAALVTSQRRRPPTFSRRCSGHVTTPATSNHLLQPLLCFRSRTFGLHIYQPSAPAAALLPINHLRATSVFIHIPHQSGSQGHVY</sequence>
<dbReference type="Proteomes" id="UP000030645">
    <property type="component" value="Unassembled WGS sequence"/>
</dbReference>
<evidence type="ECO:0000313" key="1">
    <source>
        <dbReference type="EMBL" id="EXB54307.1"/>
    </source>
</evidence>
<proteinExistence type="predicted"/>
<gene>
    <name evidence="1" type="ORF">L484_003446</name>
</gene>
<protein>
    <submittedName>
        <fullName evidence="1">Uncharacterized protein</fullName>
    </submittedName>
</protein>